<dbReference type="InterPro" id="IPR036388">
    <property type="entry name" value="WH-like_DNA-bd_sf"/>
</dbReference>
<dbReference type="AlphaFoldDB" id="A0A844XR71"/>
<keyword evidence="4" id="KW-0804">Transcription</keyword>
<accession>A0A844XR71</accession>
<dbReference type="Proteomes" id="UP000448199">
    <property type="component" value="Unassembled WGS sequence"/>
</dbReference>
<dbReference type="Pfam" id="PF03466">
    <property type="entry name" value="LysR_substrate"/>
    <property type="match status" value="1"/>
</dbReference>
<dbReference type="GO" id="GO:0043565">
    <property type="term" value="F:sequence-specific DNA binding"/>
    <property type="evidence" value="ECO:0007669"/>
    <property type="project" value="TreeGrafter"/>
</dbReference>
<comment type="caution">
    <text evidence="6">The sequence shown here is derived from an EMBL/GenBank/DDBJ whole genome shotgun (WGS) entry which is preliminary data.</text>
</comment>
<dbReference type="InterPro" id="IPR005119">
    <property type="entry name" value="LysR_subst-bd"/>
</dbReference>
<evidence type="ECO:0000313" key="7">
    <source>
        <dbReference type="Proteomes" id="UP000448199"/>
    </source>
</evidence>
<evidence type="ECO:0000313" key="6">
    <source>
        <dbReference type="EMBL" id="MXO48635.1"/>
    </source>
</evidence>
<evidence type="ECO:0000259" key="5">
    <source>
        <dbReference type="PROSITE" id="PS50931"/>
    </source>
</evidence>
<evidence type="ECO:0000256" key="4">
    <source>
        <dbReference type="ARBA" id="ARBA00023163"/>
    </source>
</evidence>
<feature type="domain" description="HTH lysR-type" evidence="5">
    <location>
        <begin position="1"/>
        <end position="62"/>
    </location>
</feature>
<dbReference type="InterPro" id="IPR000847">
    <property type="entry name" value="LysR_HTH_N"/>
</dbReference>
<sequence length="312" mass="34217">MESPTHLKSLQAVEMALRMGSMTKAAQVLSITPAALGQRVKVLEDYLGISLFGRGRSGLIVSAELAAALPHLKLAFAELEEAARELDLQRGQELHIAAPSDFAELWLKPRLGEFRKLLPNMRICLNGVGDAPMRLGKGDCTIAYGPPLASQSTEVLINDYAVPICSRANLERTAALPAATRLEGFPLLHVDFYKDDPARISWAEWIAHNHVQRTAPERGIRFRRIIDTLNAVAADAGLALCGIALLETEIAAGRIKFPCGLDGGIWSSWGFVASFPERSQARPLVRRFREWLVSESIATSTWLESVTSKPRL</sequence>
<dbReference type="OrthoDB" id="9793571at2"/>
<dbReference type="PROSITE" id="PS50931">
    <property type="entry name" value="HTH_LYSR"/>
    <property type="match status" value="1"/>
</dbReference>
<dbReference type="RefSeq" id="WP_160728196.1">
    <property type="nucleotide sequence ID" value="NZ_WTYC01000005.1"/>
</dbReference>
<evidence type="ECO:0000256" key="1">
    <source>
        <dbReference type="ARBA" id="ARBA00009437"/>
    </source>
</evidence>
<gene>
    <name evidence="6" type="ORF">GRI69_10230</name>
</gene>
<dbReference type="SUPFAM" id="SSF46785">
    <property type="entry name" value="Winged helix' DNA-binding domain"/>
    <property type="match status" value="1"/>
</dbReference>
<dbReference type="PANTHER" id="PTHR30537">
    <property type="entry name" value="HTH-TYPE TRANSCRIPTIONAL REGULATOR"/>
    <property type="match status" value="1"/>
</dbReference>
<dbReference type="GO" id="GO:0006351">
    <property type="term" value="P:DNA-templated transcription"/>
    <property type="evidence" value="ECO:0007669"/>
    <property type="project" value="TreeGrafter"/>
</dbReference>
<comment type="similarity">
    <text evidence="1">Belongs to the LysR transcriptional regulatory family.</text>
</comment>
<protein>
    <submittedName>
        <fullName evidence="6">LysR family transcriptional regulator</fullName>
    </submittedName>
</protein>
<evidence type="ECO:0000256" key="2">
    <source>
        <dbReference type="ARBA" id="ARBA00023015"/>
    </source>
</evidence>
<reference evidence="6 7" key="1">
    <citation type="submission" date="2019-12" db="EMBL/GenBank/DDBJ databases">
        <title>Genomic-based taxomic classification of the family Erythrobacteraceae.</title>
        <authorList>
            <person name="Xu L."/>
        </authorList>
    </citation>
    <scope>NUCLEOTIDE SEQUENCE [LARGE SCALE GENOMIC DNA]</scope>
    <source>
        <strain evidence="6 7">DSM 17792</strain>
    </source>
</reference>
<organism evidence="6 7">
    <name type="scientific">Qipengyuania vulgaris</name>
    <dbReference type="NCBI Taxonomy" id="291985"/>
    <lineage>
        <taxon>Bacteria</taxon>
        <taxon>Pseudomonadati</taxon>
        <taxon>Pseudomonadota</taxon>
        <taxon>Alphaproteobacteria</taxon>
        <taxon>Sphingomonadales</taxon>
        <taxon>Erythrobacteraceae</taxon>
        <taxon>Qipengyuania</taxon>
    </lineage>
</organism>
<dbReference type="InterPro" id="IPR058163">
    <property type="entry name" value="LysR-type_TF_proteobact-type"/>
</dbReference>
<dbReference type="PANTHER" id="PTHR30537:SF26">
    <property type="entry name" value="GLYCINE CLEAVAGE SYSTEM TRANSCRIPTIONAL ACTIVATOR"/>
    <property type="match status" value="1"/>
</dbReference>
<keyword evidence="7" id="KW-1185">Reference proteome</keyword>
<dbReference type="SUPFAM" id="SSF53850">
    <property type="entry name" value="Periplasmic binding protein-like II"/>
    <property type="match status" value="1"/>
</dbReference>
<dbReference type="InterPro" id="IPR036390">
    <property type="entry name" value="WH_DNA-bd_sf"/>
</dbReference>
<dbReference type="Pfam" id="PF00126">
    <property type="entry name" value="HTH_1"/>
    <property type="match status" value="1"/>
</dbReference>
<dbReference type="EMBL" id="WTYC01000005">
    <property type="protein sequence ID" value="MXO48635.1"/>
    <property type="molecule type" value="Genomic_DNA"/>
</dbReference>
<dbReference type="GO" id="GO:0003700">
    <property type="term" value="F:DNA-binding transcription factor activity"/>
    <property type="evidence" value="ECO:0007669"/>
    <property type="project" value="InterPro"/>
</dbReference>
<evidence type="ECO:0000256" key="3">
    <source>
        <dbReference type="ARBA" id="ARBA00023125"/>
    </source>
</evidence>
<dbReference type="Gene3D" id="3.40.190.10">
    <property type="entry name" value="Periplasmic binding protein-like II"/>
    <property type="match status" value="2"/>
</dbReference>
<dbReference type="Gene3D" id="1.10.10.10">
    <property type="entry name" value="Winged helix-like DNA-binding domain superfamily/Winged helix DNA-binding domain"/>
    <property type="match status" value="1"/>
</dbReference>
<keyword evidence="3" id="KW-0238">DNA-binding</keyword>
<name>A0A844XR71_9SPHN</name>
<proteinExistence type="inferred from homology"/>
<keyword evidence="2" id="KW-0805">Transcription regulation</keyword>